<dbReference type="InterPro" id="IPR000073">
    <property type="entry name" value="AB_hydrolase_1"/>
</dbReference>
<sequence>MLYQAPTWLPGGHAQTIWSALYTRRHWRPLKPLMRERWPTPDGDFLDIDKQAASRSDRPLLVLFHGLEGSSASHYAQAFADWAAEKDLNLALPHFRGCSGELNHAPRAYHSGDHQEIDWLLQRLRSDHRACGGQTLVAVGISLGGNALMRWAAEHGHQAQLSADAVASICSPLDLMESGLAIGRGLNRWIYTPMFLRSMKPKAMAKWAQHPGLFDKDALLNAKDLYAFDNVFTAPLHGFKDTEDYWTRASAKPLMCDIRLPALALNALNDPFVPASSLPGPGDVSSSVTLWQPDQGGHVGFAQGRWPAHVRALPDSVGAWLLQSAGNGEKTEDSKHG</sequence>
<dbReference type="InterPro" id="IPR012020">
    <property type="entry name" value="ABHD4"/>
</dbReference>
<feature type="active site" description="Charge relay system" evidence="2">
    <location>
        <position position="270"/>
    </location>
</feature>
<dbReference type="GO" id="GO:0047372">
    <property type="term" value="F:monoacylglycerol lipase activity"/>
    <property type="evidence" value="ECO:0007669"/>
    <property type="project" value="TreeGrafter"/>
</dbReference>
<dbReference type="PANTHER" id="PTHR10794">
    <property type="entry name" value="ABHYDROLASE DOMAIN-CONTAINING PROTEIN"/>
    <property type="match status" value="1"/>
</dbReference>
<keyword evidence="5" id="KW-1185">Reference proteome</keyword>
<reference evidence="4" key="1">
    <citation type="submission" date="2017-04" db="EMBL/GenBank/DDBJ databases">
        <title>Unexpected and diverse lifestyles within the genus Limnohabitans.</title>
        <authorList>
            <person name="Kasalicky V."/>
            <person name="Mehrshad M."/>
            <person name="Andrei S.-A."/>
            <person name="Salcher M."/>
            <person name="Kratochvilova H."/>
            <person name="Simek K."/>
            <person name="Ghai R."/>
        </authorList>
    </citation>
    <scope>NUCLEOTIDE SEQUENCE [LARGE SCALE GENOMIC DNA]</scope>
    <source>
        <strain evidence="4">II-D5</strain>
    </source>
</reference>
<comment type="similarity">
    <text evidence="1">Belongs to the AB hydrolase superfamily. AB hydrolase 4 family.</text>
</comment>
<evidence type="ECO:0000313" key="5">
    <source>
        <dbReference type="Proteomes" id="UP000037507"/>
    </source>
</evidence>
<evidence type="ECO:0000256" key="1">
    <source>
        <dbReference type="ARBA" id="ARBA00010884"/>
    </source>
</evidence>
<dbReference type="Gene3D" id="3.40.50.1820">
    <property type="entry name" value="alpha/beta hydrolase"/>
    <property type="match status" value="1"/>
</dbReference>
<protein>
    <submittedName>
        <fullName evidence="4">Alpha/beta hydrolase</fullName>
    </submittedName>
</protein>
<dbReference type="InterPro" id="IPR050960">
    <property type="entry name" value="AB_hydrolase_4_sf"/>
</dbReference>
<dbReference type="AlphaFoldDB" id="A0A2T7U9Q5"/>
<organism evidence="4 5">
    <name type="scientific">Limnohabitans planktonicus II-D5</name>
    <dbReference type="NCBI Taxonomy" id="1293045"/>
    <lineage>
        <taxon>Bacteria</taxon>
        <taxon>Pseudomonadati</taxon>
        <taxon>Pseudomonadota</taxon>
        <taxon>Betaproteobacteria</taxon>
        <taxon>Burkholderiales</taxon>
        <taxon>Comamonadaceae</taxon>
        <taxon>Limnohabitans</taxon>
    </lineage>
</organism>
<evidence type="ECO:0000259" key="3">
    <source>
        <dbReference type="Pfam" id="PF00561"/>
    </source>
</evidence>
<dbReference type="RefSeq" id="WP_053172765.1">
    <property type="nucleotide sequence ID" value="NZ_LFYT02000030.1"/>
</dbReference>
<proteinExistence type="inferred from homology"/>
<comment type="caution">
    <text evidence="4">The sequence shown here is derived from an EMBL/GenBank/DDBJ whole genome shotgun (WGS) entry which is preliminary data.</text>
</comment>
<feature type="domain" description="AB hydrolase-1" evidence="3">
    <location>
        <begin position="59"/>
        <end position="302"/>
    </location>
</feature>
<dbReference type="EMBL" id="LFYT02000030">
    <property type="protein sequence ID" value="PVE41425.1"/>
    <property type="molecule type" value="Genomic_DNA"/>
</dbReference>
<dbReference type="SUPFAM" id="SSF53474">
    <property type="entry name" value="alpha/beta-Hydrolases"/>
    <property type="match status" value="1"/>
</dbReference>
<dbReference type="InterPro" id="IPR029058">
    <property type="entry name" value="AB_hydrolase_fold"/>
</dbReference>
<dbReference type="GO" id="GO:0034338">
    <property type="term" value="F:short-chain carboxylesterase activity"/>
    <property type="evidence" value="ECO:0007669"/>
    <property type="project" value="TreeGrafter"/>
</dbReference>
<dbReference type="Proteomes" id="UP000037507">
    <property type="component" value="Unassembled WGS sequence"/>
</dbReference>
<dbReference type="Pfam" id="PF00561">
    <property type="entry name" value="Abhydrolase_1"/>
    <property type="match status" value="1"/>
</dbReference>
<name>A0A2T7U9Q5_9BURK</name>
<keyword evidence="4" id="KW-0378">Hydrolase</keyword>
<feature type="active site" description="Charge relay system" evidence="2">
    <location>
        <position position="142"/>
    </location>
</feature>
<dbReference type="STRING" id="1293045.H663_10385"/>
<dbReference type="PANTHER" id="PTHR10794:SF94">
    <property type="entry name" value="ESTERASE YHET-RELATED"/>
    <property type="match status" value="1"/>
</dbReference>
<gene>
    <name evidence="4" type="ORF">H663_017230</name>
</gene>
<dbReference type="PIRSF" id="PIRSF005211">
    <property type="entry name" value="Ab_hydro_YheT"/>
    <property type="match status" value="1"/>
</dbReference>
<feature type="active site" description="Charge relay system" evidence="2">
    <location>
        <position position="298"/>
    </location>
</feature>
<dbReference type="OrthoDB" id="332676at2"/>
<evidence type="ECO:0000256" key="2">
    <source>
        <dbReference type="PIRSR" id="PIRSR005211-1"/>
    </source>
</evidence>
<accession>A0A2T7U9Q5</accession>
<evidence type="ECO:0000313" key="4">
    <source>
        <dbReference type="EMBL" id="PVE41425.1"/>
    </source>
</evidence>